<keyword evidence="7 8" id="KW-0501">Molybdenum cofactor biosynthesis</keyword>
<dbReference type="PANTHER" id="PTHR19136:SF81">
    <property type="entry name" value="MOLYBDENUM COFACTOR GUANYLYLTRANSFERASE"/>
    <property type="match status" value="1"/>
</dbReference>
<comment type="domain">
    <text evidence="8">The N-terminal domain determines nucleotide recognition and specific binding, while the C-terminal domain determines the specific binding to the target protein.</text>
</comment>
<comment type="cofactor">
    <cofactor evidence="8">
        <name>Mg(2+)</name>
        <dbReference type="ChEBI" id="CHEBI:18420"/>
    </cofactor>
</comment>
<dbReference type="SUPFAM" id="SSF53448">
    <property type="entry name" value="Nucleotide-diphospho-sugar transferases"/>
    <property type="match status" value="1"/>
</dbReference>
<keyword evidence="2 8" id="KW-0808">Transferase</keyword>
<evidence type="ECO:0000256" key="1">
    <source>
        <dbReference type="ARBA" id="ARBA00022490"/>
    </source>
</evidence>
<dbReference type="GO" id="GO:0061603">
    <property type="term" value="F:molybdenum cofactor guanylyltransferase activity"/>
    <property type="evidence" value="ECO:0007669"/>
    <property type="project" value="UniProtKB-EC"/>
</dbReference>
<evidence type="ECO:0000256" key="3">
    <source>
        <dbReference type="ARBA" id="ARBA00022723"/>
    </source>
</evidence>
<comment type="caution">
    <text evidence="10">The sequence shown here is derived from an EMBL/GenBank/DDBJ whole genome shotgun (WGS) entry which is preliminary data.</text>
</comment>
<sequence length="194" mass="21893">MTGIILAGGKSRRVGKGKALLKIGDKRIIEMVVEKLEATFDDTLIVTGSPFNYQFLGVKVIRDIIPEKGPLGGIYTGLLSSKSDYNFICACDMPFLNTRLLKFMASEVTNCDLVVPVVGGFVEPLHSIYSKRCLSAIKSHLEVDDLKVKNFFSEVKCRYLSEDLIRRYDPDLLSFLNLNTPKMLKLAREMWMKF</sequence>
<dbReference type="Proteomes" id="UP000277457">
    <property type="component" value="Unassembled WGS sequence"/>
</dbReference>
<dbReference type="EMBL" id="QMPY01000175">
    <property type="protein sequence ID" value="RLE06561.1"/>
    <property type="molecule type" value="Genomic_DNA"/>
</dbReference>
<dbReference type="GO" id="GO:0005737">
    <property type="term" value="C:cytoplasm"/>
    <property type="evidence" value="ECO:0007669"/>
    <property type="project" value="UniProtKB-SubCell"/>
</dbReference>
<evidence type="ECO:0000256" key="8">
    <source>
        <dbReference type="HAMAP-Rule" id="MF_00316"/>
    </source>
</evidence>
<keyword evidence="4 8" id="KW-0547">Nucleotide-binding</keyword>
<accession>A0A662CY20</accession>
<keyword evidence="5 8" id="KW-0460">Magnesium</keyword>
<keyword evidence="6 8" id="KW-0342">GTP-binding</keyword>
<dbReference type="EC" id="2.7.7.77" evidence="8"/>
<dbReference type="InterPro" id="IPR029044">
    <property type="entry name" value="Nucleotide-diphossugar_trans"/>
</dbReference>
<comment type="caution">
    <text evidence="8">Lacks conserved residue(s) required for the propagation of feature annotation.</text>
</comment>
<dbReference type="Gene3D" id="3.90.550.10">
    <property type="entry name" value="Spore Coat Polysaccharide Biosynthesis Protein SpsA, Chain A"/>
    <property type="match status" value="1"/>
</dbReference>
<dbReference type="HAMAP" id="MF_00316">
    <property type="entry name" value="MobA"/>
    <property type="match status" value="1"/>
</dbReference>
<feature type="binding site" evidence="8">
    <location>
        <position position="18"/>
    </location>
    <ligand>
        <name>GTP</name>
        <dbReference type="ChEBI" id="CHEBI:37565"/>
    </ligand>
</feature>
<gene>
    <name evidence="8" type="primary">mobA</name>
    <name evidence="10" type="ORF">DRZ78_04505</name>
</gene>
<dbReference type="GO" id="GO:0046872">
    <property type="term" value="F:metal ion binding"/>
    <property type="evidence" value="ECO:0007669"/>
    <property type="project" value="UniProtKB-KW"/>
</dbReference>
<dbReference type="GO" id="GO:0005525">
    <property type="term" value="F:GTP binding"/>
    <property type="evidence" value="ECO:0007669"/>
    <property type="project" value="UniProtKB-UniRule"/>
</dbReference>
<protein>
    <recommendedName>
        <fullName evidence="8">Probable molybdenum cofactor guanylyltransferase</fullName>
        <shortName evidence="8">MoCo guanylyltransferase</shortName>
        <ecNumber evidence="8">2.7.7.77</ecNumber>
    </recommendedName>
    <alternativeName>
        <fullName evidence="8">GTP:molybdopterin guanylyltransferase</fullName>
    </alternativeName>
    <alternativeName>
        <fullName evidence="8">Mo-MPT guanylyltransferase</fullName>
    </alternativeName>
    <alternativeName>
        <fullName evidence="8">Molybdopterin guanylyltransferase</fullName>
    </alternativeName>
    <alternativeName>
        <fullName evidence="8">Molybdopterin-guanine dinucleotide synthase</fullName>
        <shortName evidence="8">MGD synthase</shortName>
    </alternativeName>
</protein>
<evidence type="ECO:0000256" key="2">
    <source>
        <dbReference type="ARBA" id="ARBA00022679"/>
    </source>
</evidence>
<dbReference type="GO" id="GO:0006777">
    <property type="term" value="P:Mo-molybdopterin cofactor biosynthetic process"/>
    <property type="evidence" value="ECO:0007669"/>
    <property type="project" value="UniProtKB-KW"/>
</dbReference>
<evidence type="ECO:0000313" key="11">
    <source>
        <dbReference type="Proteomes" id="UP000277457"/>
    </source>
</evidence>
<comment type="catalytic activity">
    <reaction evidence="8">
        <text>Mo-molybdopterin + GTP + H(+) = Mo-molybdopterin guanine dinucleotide + diphosphate</text>
        <dbReference type="Rhea" id="RHEA:34243"/>
        <dbReference type="ChEBI" id="CHEBI:15378"/>
        <dbReference type="ChEBI" id="CHEBI:33019"/>
        <dbReference type="ChEBI" id="CHEBI:37565"/>
        <dbReference type="ChEBI" id="CHEBI:71302"/>
        <dbReference type="ChEBI" id="CHEBI:71310"/>
        <dbReference type="EC" id="2.7.7.77"/>
    </reaction>
</comment>
<evidence type="ECO:0000259" key="9">
    <source>
        <dbReference type="Pfam" id="PF12804"/>
    </source>
</evidence>
<comment type="similarity">
    <text evidence="8">Belongs to the MobA family.</text>
</comment>
<feature type="binding site" evidence="8">
    <location>
        <position position="92"/>
    </location>
    <ligand>
        <name>Mg(2+)</name>
        <dbReference type="ChEBI" id="CHEBI:18420"/>
    </ligand>
</feature>
<comment type="function">
    <text evidence="8">Transfers a GMP moiety from GTP to Mo-molybdopterin (Mo-MPT) cofactor (Moco or molybdenum cofactor) to form Mo-molybdopterin guanine dinucleotide (Mo-MGD) cofactor.</text>
</comment>
<evidence type="ECO:0000256" key="6">
    <source>
        <dbReference type="ARBA" id="ARBA00023134"/>
    </source>
</evidence>
<dbReference type="InterPro" id="IPR013482">
    <property type="entry name" value="Molybde_CF_guanTrfase"/>
</dbReference>
<evidence type="ECO:0000256" key="7">
    <source>
        <dbReference type="ARBA" id="ARBA00023150"/>
    </source>
</evidence>
<dbReference type="AlphaFoldDB" id="A0A662CY20"/>
<keyword evidence="1 8" id="KW-0963">Cytoplasm</keyword>
<reference evidence="10 11" key="1">
    <citation type="submission" date="2018-06" db="EMBL/GenBank/DDBJ databases">
        <title>Extensive metabolic versatility and redundancy in microbially diverse, dynamic hydrothermal sediments.</title>
        <authorList>
            <person name="Dombrowski N."/>
            <person name="Teske A."/>
            <person name="Baker B.J."/>
        </authorList>
    </citation>
    <scope>NUCLEOTIDE SEQUENCE [LARGE SCALE GENOMIC DNA]</scope>
    <source>
        <strain evidence="10">B7_G13</strain>
    </source>
</reference>
<evidence type="ECO:0000256" key="5">
    <source>
        <dbReference type="ARBA" id="ARBA00022842"/>
    </source>
</evidence>
<proteinExistence type="inferred from homology"/>
<organism evidence="10 11">
    <name type="scientific">Aerophobetes bacterium</name>
    <dbReference type="NCBI Taxonomy" id="2030807"/>
    <lineage>
        <taxon>Bacteria</taxon>
        <taxon>Candidatus Aerophobota</taxon>
    </lineage>
</organism>
<feature type="domain" description="MobA-like NTP transferase" evidence="9">
    <location>
        <begin position="3"/>
        <end position="142"/>
    </location>
</feature>
<dbReference type="InterPro" id="IPR025877">
    <property type="entry name" value="MobA-like_NTP_Trfase"/>
</dbReference>
<evidence type="ECO:0000313" key="10">
    <source>
        <dbReference type="EMBL" id="RLE06561.1"/>
    </source>
</evidence>
<comment type="subcellular location">
    <subcellularLocation>
        <location evidence="8">Cytoplasm</location>
    </subcellularLocation>
</comment>
<feature type="binding site" evidence="8">
    <location>
        <position position="92"/>
    </location>
    <ligand>
        <name>GTP</name>
        <dbReference type="ChEBI" id="CHEBI:37565"/>
    </ligand>
</feature>
<name>A0A662CY20_UNCAE</name>
<dbReference type="Pfam" id="PF12804">
    <property type="entry name" value="NTP_transf_3"/>
    <property type="match status" value="1"/>
</dbReference>
<feature type="binding site" evidence="8">
    <location>
        <position position="63"/>
    </location>
    <ligand>
        <name>GTP</name>
        <dbReference type="ChEBI" id="CHEBI:37565"/>
    </ligand>
</feature>
<dbReference type="PANTHER" id="PTHR19136">
    <property type="entry name" value="MOLYBDENUM COFACTOR GUANYLYLTRANSFERASE"/>
    <property type="match status" value="1"/>
</dbReference>
<feature type="binding site" evidence="8">
    <location>
        <begin position="6"/>
        <end position="8"/>
    </location>
    <ligand>
        <name>GTP</name>
        <dbReference type="ChEBI" id="CHEBI:37565"/>
    </ligand>
</feature>
<keyword evidence="10" id="KW-0548">Nucleotidyltransferase</keyword>
<keyword evidence="3 8" id="KW-0479">Metal-binding</keyword>
<evidence type="ECO:0000256" key="4">
    <source>
        <dbReference type="ARBA" id="ARBA00022741"/>
    </source>
</evidence>
<dbReference type="CDD" id="cd02503">
    <property type="entry name" value="MobA"/>
    <property type="match status" value="1"/>
</dbReference>